<reference evidence="5 6" key="1">
    <citation type="submission" date="2020-06" db="EMBL/GenBank/DDBJ databases">
        <title>Oricola thermophila sp. nov. isolated from a tidal sediments.</title>
        <authorList>
            <person name="Kwon K.K."/>
            <person name="Yang S.-H."/>
            <person name="Park M.-J."/>
        </authorList>
    </citation>
    <scope>NUCLEOTIDE SEQUENCE [LARGE SCALE GENOMIC DNA]</scope>
    <source>
        <strain evidence="5 6">MEBiC13590</strain>
    </source>
</reference>
<keyword evidence="3" id="KW-0949">S-adenosyl-L-methionine</keyword>
<evidence type="ECO:0000313" key="5">
    <source>
        <dbReference type="EMBL" id="QKV19529.1"/>
    </source>
</evidence>
<dbReference type="GO" id="GO:0032259">
    <property type="term" value="P:methylation"/>
    <property type="evidence" value="ECO:0007669"/>
    <property type="project" value="UniProtKB-KW"/>
</dbReference>
<evidence type="ECO:0000256" key="1">
    <source>
        <dbReference type="ARBA" id="ARBA00022603"/>
    </source>
</evidence>
<dbReference type="InterPro" id="IPR029063">
    <property type="entry name" value="SAM-dependent_MTases_sf"/>
</dbReference>
<dbReference type="InterPro" id="IPR046977">
    <property type="entry name" value="RsmC/RlmG"/>
</dbReference>
<feature type="domain" description="Methyltransferase small" evidence="4">
    <location>
        <begin position="166"/>
        <end position="333"/>
    </location>
</feature>
<evidence type="ECO:0000313" key="6">
    <source>
        <dbReference type="Proteomes" id="UP000509367"/>
    </source>
</evidence>
<dbReference type="EMBL" id="CP054836">
    <property type="protein sequence ID" value="QKV19529.1"/>
    <property type="molecule type" value="Genomic_DNA"/>
</dbReference>
<dbReference type="CDD" id="cd02440">
    <property type="entry name" value="AdoMet_MTases"/>
    <property type="match status" value="1"/>
</dbReference>
<dbReference type="GO" id="GO:0008757">
    <property type="term" value="F:S-adenosylmethionine-dependent methyltransferase activity"/>
    <property type="evidence" value="ECO:0007669"/>
    <property type="project" value="InterPro"/>
</dbReference>
<dbReference type="PANTHER" id="PTHR47816">
    <property type="entry name" value="RIBOSOMAL RNA SMALL SUBUNIT METHYLTRANSFERASE C"/>
    <property type="match status" value="1"/>
</dbReference>
<dbReference type="Gene3D" id="3.40.50.150">
    <property type="entry name" value="Vaccinia Virus protein VP39"/>
    <property type="match status" value="1"/>
</dbReference>
<protein>
    <submittedName>
        <fullName evidence="5">Class I SAM-dependent methyltransferase</fullName>
    </submittedName>
</protein>
<dbReference type="SUPFAM" id="SSF53335">
    <property type="entry name" value="S-adenosyl-L-methionine-dependent methyltransferases"/>
    <property type="match status" value="1"/>
</dbReference>
<gene>
    <name evidence="5" type="ORF">HTY61_14235</name>
</gene>
<sequence>MSGAVDTLFIPFATGDIALPGAGQRIAFLNAAVPDALPEGFDRAALLCEQGFRPAFLALERAGYAAVPVFDGAAGDFAAALVLAGKHKGENRAMIARACGLAAPDGTVAVAGDKTLGIQPLRKWTGDRVAIEGSLAKHHATVFSFAAPRDDVFSDMDAGVVLVDGRFETAPGMFSHARPDPGSVLLARHIDERITGDVADFGAGWGYLASHVLERSRPASLAMFEAHYPSLKAAERNVGPLAPGLPVSAHWRDLAAEPVARRFDWVVMNPPFHSGRAAEPDIGRAFIAAASNALKPGGRLLMVANRKLPYEQALAQGFRRVAEKDVEAGYKVIEAVR</sequence>
<dbReference type="KEGG" id="orm:HTY61_14235"/>
<evidence type="ECO:0000256" key="3">
    <source>
        <dbReference type="ARBA" id="ARBA00022691"/>
    </source>
</evidence>
<keyword evidence="6" id="KW-1185">Reference proteome</keyword>
<evidence type="ECO:0000259" key="4">
    <source>
        <dbReference type="Pfam" id="PF05175"/>
    </source>
</evidence>
<accession>A0A6N1VJZ0</accession>
<evidence type="ECO:0000256" key="2">
    <source>
        <dbReference type="ARBA" id="ARBA00022679"/>
    </source>
</evidence>
<name>A0A6N1VJZ0_9HYPH</name>
<dbReference type="AlphaFoldDB" id="A0A6N1VJZ0"/>
<organism evidence="5 6">
    <name type="scientific">Oricola thermophila</name>
    <dbReference type="NCBI Taxonomy" id="2742145"/>
    <lineage>
        <taxon>Bacteria</taxon>
        <taxon>Pseudomonadati</taxon>
        <taxon>Pseudomonadota</taxon>
        <taxon>Alphaproteobacteria</taxon>
        <taxon>Hyphomicrobiales</taxon>
        <taxon>Ahrensiaceae</taxon>
        <taxon>Oricola</taxon>
    </lineage>
</organism>
<keyword evidence="1 5" id="KW-0489">Methyltransferase</keyword>
<dbReference type="RefSeq" id="WP_175277421.1">
    <property type="nucleotide sequence ID" value="NZ_CP054836.1"/>
</dbReference>
<dbReference type="Pfam" id="PF05175">
    <property type="entry name" value="MTS"/>
    <property type="match status" value="1"/>
</dbReference>
<dbReference type="PANTHER" id="PTHR47816:SF4">
    <property type="entry name" value="RIBOSOMAL RNA SMALL SUBUNIT METHYLTRANSFERASE C"/>
    <property type="match status" value="1"/>
</dbReference>
<keyword evidence="2 5" id="KW-0808">Transferase</keyword>
<dbReference type="Proteomes" id="UP000509367">
    <property type="component" value="Chromosome"/>
</dbReference>
<dbReference type="InterPro" id="IPR007848">
    <property type="entry name" value="Small_mtfrase_dom"/>
</dbReference>
<proteinExistence type="predicted"/>